<dbReference type="SMART" id="SM00108">
    <property type="entry name" value="B_lectin"/>
    <property type="match status" value="1"/>
</dbReference>
<proteinExistence type="predicted"/>
<evidence type="ECO:0000259" key="1">
    <source>
        <dbReference type="PROSITE" id="PS50927"/>
    </source>
</evidence>
<keyword evidence="3" id="KW-1185">Reference proteome</keyword>
<dbReference type="AlphaFoldDB" id="A0A0M8MYY7"/>
<comment type="caution">
    <text evidence="2">The sequence shown here is derived from an EMBL/GenBank/DDBJ whole genome shotgun (WGS) entry which is preliminary data.</text>
</comment>
<accession>A0A0M8MYY7</accession>
<dbReference type="GO" id="GO:0030246">
    <property type="term" value="F:carbohydrate binding"/>
    <property type="evidence" value="ECO:0007669"/>
    <property type="project" value="UniProtKB-KW"/>
</dbReference>
<gene>
    <name evidence="2" type="ORF">ESCO_001927</name>
</gene>
<evidence type="ECO:0000313" key="2">
    <source>
        <dbReference type="EMBL" id="KOS22136.1"/>
    </source>
</evidence>
<dbReference type="PROSITE" id="PS50927">
    <property type="entry name" value="BULB_LECTIN"/>
    <property type="match status" value="1"/>
</dbReference>
<evidence type="ECO:0000313" key="3">
    <source>
        <dbReference type="Proteomes" id="UP000053831"/>
    </source>
</evidence>
<dbReference type="Proteomes" id="UP000053831">
    <property type="component" value="Unassembled WGS sequence"/>
</dbReference>
<reference evidence="2 3" key="1">
    <citation type="submission" date="2015-07" db="EMBL/GenBank/DDBJ databases">
        <title>The genome of the fungus Escovopsis weberi, a specialized disease agent of ant agriculture.</title>
        <authorList>
            <person name="de Man T.J."/>
            <person name="Stajich J.E."/>
            <person name="Kubicek C.P."/>
            <person name="Chenthamara K."/>
            <person name="Atanasova L."/>
            <person name="Druzhinina I.S."/>
            <person name="Birnbaum S."/>
            <person name="Barribeau S.M."/>
            <person name="Teiling C."/>
            <person name="Suen G."/>
            <person name="Currie C."/>
            <person name="Gerardo N.M."/>
        </authorList>
    </citation>
    <scope>NUCLEOTIDE SEQUENCE [LARGE SCALE GENOMIC DNA]</scope>
</reference>
<dbReference type="Gene3D" id="2.90.10.10">
    <property type="entry name" value="Bulb-type lectin domain"/>
    <property type="match status" value="2"/>
</dbReference>
<dbReference type="CDD" id="cd00028">
    <property type="entry name" value="B_lectin"/>
    <property type="match status" value="1"/>
</dbReference>
<name>A0A0M8MYY7_ESCWE</name>
<dbReference type="OrthoDB" id="1884773at2759"/>
<dbReference type="SUPFAM" id="SSF51110">
    <property type="entry name" value="alpha-D-mannose-specific plant lectins"/>
    <property type="match status" value="1"/>
</dbReference>
<dbReference type="InterPro" id="IPR001480">
    <property type="entry name" value="Bulb-type_lectin_dom"/>
</dbReference>
<dbReference type="EMBL" id="LGSR01000006">
    <property type="protein sequence ID" value="KOS22136.1"/>
    <property type="molecule type" value="Genomic_DNA"/>
</dbReference>
<organism evidence="2 3">
    <name type="scientific">Escovopsis weberi</name>
    <dbReference type="NCBI Taxonomy" id="150374"/>
    <lineage>
        <taxon>Eukaryota</taxon>
        <taxon>Fungi</taxon>
        <taxon>Dikarya</taxon>
        <taxon>Ascomycota</taxon>
        <taxon>Pezizomycotina</taxon>
        <taxon>Sordariomycetes</taxon>
        <taxon>Hypocreomycetidae</taxon>
        <taxon>Hypocreales</taxon>
        <taxon>Hypocreaceae</taxon>
        <taxon>Escovopsis</taxon>
    </lineage>
</organism>
<sequence length="115" mass="12729">MSHSTLGNGEWLKTGTSLFSENGKFELRMQDDGKLAIYKDGEFVWQTSPDQDWNTEGARMQADGNLVIYDKSDKAIWHTDTAGSTGDSTVICVMQNDGNMVLYRGSPIWASNTGE</sequence>
<feature type="domain" description="Bulb-type lectin" evidence="1">
    <location>
        <begin position="3"/>
        <end position="115"/>
    </location>
</feature>
<keyword evidence="2" id="KW-0430">Lectin</keyword>
<dbReference type="InterPro" id="IPR036426">
    <property type="entry name" value="Bulb-type_lectin_dom_sf"/>
</dbReference>
<protein>
    <submittedName>
        <fullName evidence="2">Mannose-specific lectin</fullName>
    </submittedName>
</protein>